<keyword evidence="7" id="KW-0864">Zinc transport</keyword>
<dbReference type="Gene3D" id="1.20.1510.10">
    <property type="entry name" value="Cation efflux protein transmembrane domain"/>
    <property type="match status" value="1"/>
</dbReference>
<keyword evidence="5" id="KW-0408">Iron</keyword>
<dbReference type="GO" id="GO:0015086">
    <property type="term" value="F:cadmium ion transmembrane transporter activity"/>
    <property type="evidence" value="ECO:0007669"/>
    <property type="project" value="TreeGrafter"/>
</dbReference>
<keyword evidence="6 11" id="KW-0812">Transmembrane</keyword>
<protein>
    <submittedName>
        <fullName evidence="14">Ferrous-iron efflux pump FieF</fullName>
    </submittedName>
</protein>
<comment type="subcellular location">
    <subcellularLocation>
        <location evidence="1">Membrane</location>
        <topology evidence="1">Multi-pass membrane protein</topology>
    </subcellularLocation>
</comment>
<evidence type="ECO:0000256" key="2">
    <source>
        <dbReference type="ARBA" id="ARBA00010212"/>
    </source>
</evidence>
<keyword evidence="8 11" id="KW-1133">Transmembrane helix</keyword>
<feature type="compositionally biased region" description="Basic residues" evidence="10">
    <location>
        <begin position="332"/>
        <end position="342"/>
    </location>
</feature>
<keyword evidence="4" id="KW-1003">Cell membrane</keyword>
<proteinExistence type="inferred from homology"/>
<accession>A0A193QIY8</accession>
<dbReference type="SUPFAM" id="SSF161111">
    <property type="entry name" value="Cation efflux protein transmembrane domain-like"/>
    <property type="match status" value="1"/>
</dbReference>
<dbReference type="RefSeq" id="WP_243677257.1">
    <property type="nucleotide sequence ID" value="NZ_LN854557.1"/>
</dbReference>
<name>A0A193QIY8_SODGM</name>
<keyword evidence="5" id="KW-0410">Iron transport</keyword>
<feature type="region of interest" description="Disordered" evidence="10">
    <location>
        <begin position="323"/>
        <end position="342"/>
    </location>
</feature>
<dbReference type="GO" id="GO:0015093">
    <property type="term" value="F:ferrous iron transmembrane transporter activity"/>
    <property type="evidence" value="ECO:0007669"/>
    <property type="project" value="TreeGrafter"/>
</dbReference>
<reference evidence="14 15" key="1">
    <citation type="submission" date="2015-05" db="EMBL/GenBank/DDBJ databases">
        <authorList>
            <person name="Goodhead I."/>
        </authorList>
    </citation>
    <scope>NUCLEOTIDE SEQUENCE [LARGE SCALE GENOMIC DNA]</scope>
    <source>
        <strain evidence="15">morsitans</strain>
    </source>
</reference>
<feature type="transmembrane region" description="Helical" evidence="11">
    <location>
        <begin position="12"/>
        <end position="34"/>
    </location>
</feature>
<feature type="domain" description="Cation efflux protein cytoplasmic" evidence="13">
    <location>
        <begin position="213"/>
        <end position="289"/>
    </location>
</feature>
<dbReference type="SUPFAM" id="SSF160240">
    <property type="entry name" value="Cation efflux protein cytoplasmic domain-like"/>
    <property type="match status" value="1"/>
</dbReference>
<sequence length="342" mass="36432">MIAKLSKKSLTRLASLVSLGVALTLVYIKIWAWIETGSIALLTSAADGLVDVLASMVTLVGVYYAQRPADRGHRFGHGKAEAIAAFVQARRLAAAEVALGVESISRPITPQPLAVQRLGIIVIVASTLCASLLVTMQTRVVKYTQSTAIAADRAHYITDIAVNIAVLCALVLENQFGWVRADASGALAISCYMVWNARGIIQSAMLQLLDRELDSADRRRITAAALNCPGVEGVHDLRTRNGGDRVFVELHVEVDGQLTVDAGHAICDRAEAAVKALFVAAEVSAHLEPAAISPMNVSTISLNSVQALTSGVEGGRLTSEKTSTEKNVGAQHHFRHHRSGMT</sequence>
<dbReference type="NCBIfam" id="TIGR01297">
    <property type="entry name" value="CDF"/>
    <property type="match status" value="1"/>
</dbReference>
<dbReference type="InterPro" id="IPR027470">
    <property type="entry name" value="Cation_efflux_CTD"/>
</dbReference>
<evidence type="ECO:0000256" key="4">
    <source>
        <dbReference type="ARBA" id="ARBA00022475"/>
    </source>
</evidence>
<dbReference type="AlphaFoldDB" id="A0A193QIY8"/>
<dbReference type="GO" id="GO:0015341">
    <property type="term" value="F:zinc efflux antiporter activity"/>
    <property type="evidence" value="ECO:0007669"/>
    <property type="project" value="TreeGrafter"/>
</dbReference>
<evidence type="ECO:0000256" key="6">
    <source>
        <dbReference type="ARBA" id="ARBA00022692"/>
    </source>
</evidence>
<evidence type="ECO:0000313" key="14">
    <source>
        <dbReference type="EMBL" id="CRL45068.1"/>
    </source>
</evidence>
<dbReference type="InterPro" id="IPR050291">
    <property type="entry name" value="CDF_Transporter"/>
</dbReference>
<organism evidence="14 15">
    <name type="scientific">Sodalis glossinidius (strain morsitans)</name>
    <dbReference type="NCBI Taxonomy" id="343509"/>
    <lineage>
        <taxon>Bacteria</taxon>
        <taxon>Pseudomonadati</taxon>
        <taxon>Pseudomonadota</taxon>
        <taxon>Gammaproteobacteria</taxon>
        <taxon>Enterobacterales</taxon>
        <taxon>Bruguierivoracaceae</taxon>
        <taxon>Sodalis</taxon>
    </lineage>
</organism>
<keyword evidence="7" id="KW-0862">Zinc</keyword>
<evidence type="ECO:0000256" key="11">
    <source>
        <dbReference type="SAM" id="Phobius"/>
    </source>
</evidence>
<dbReference type="PANTHER" id="PTHR43840:SF41">
    <property type="entry name" value="CATION-EFFLUX PUMP FIEF"/>
    <property type="match status" value="1"/>
</dbReference>
<dbReference type="Pfam" id="PF01545">
    <property type="entry name" value="Cation_efflux"/>
    <property type="match status" value="1"/>
</dbReference>
<dbReference type="GO" id="GO:0005886">
    <property type="term" value="C:plasma membrane"/>
    <property type="evidence" value="ECO:0007669"/>
    <property type="project" value="TreeGrafter"/>
</dbReference>
<evidence type="ECO:0000256" key="5">
    <source>
        <dbReference type="ARBA" id="ARBA00022496"/>
    </source>
</evidence>
<evidence type="ECO:0000259" key="12">
    <source>
        <dbReference type="Pfam" id="PF01545"/>
    </source>
</evidence>
<dbReference type="GO" id="GO:0006882">
    <property type="term" value="P:intracellular zinc ion homeostasis"/>
    <property type="evidence" value="ECO:0007669"/>
    <property type="project" value="TreeGrafter"/>
</dbReference>
<evidence type="ECO:0000256" key="8">
    <source>
        <dbReference type="ARBA" id="ARBA00022989"/>
    </source>
</evidence>
<gene>
    <name evidence="14" type="primary">fieF</name>
    <name evidence="14" type="ORF">SGGMMB4_02572</name>
</gene>
<evidence type="ECO:0000256" key="7">
    <source>
        <dbReference type="ARBA" id="ARBA00022906"/>
    </source>
</evidence>
<keyword evidence="3" id="KW-0813">Transport</keyword>
<dbReference type="PANTHER" id="PTHR43840">
    <property type="entry name" value="MITOCHONDRIAL METAL TRANSPORTER 1-RELATED"/>
    <property type="match status" value="1"/>
</dbReference>
<evidence type="ECO:0000256" key="10">
    <source>
        <dbReference type="SAM" id="MobiDB-lite"/>
    </source>
</evidence>
<dbReference type="InterPro" id="IPR058533">
    <property type="entry name" value="Cation_efflux_TM"/>
</dbReference>
<evidence type="ECO:0000259" key="13">
    <source>
        <dbReference type="Pfam" id="PF16916"/>
    </source>
</evidence>
<dbReference type="Proteomes" id="UP000245838">
    <property type="component" value="Chromosome sggmmb4_Chromosome"/>
</dbReference>
<evidence type="ECO:0000256" key="3">
    <source>
        <dbReference type="ARBA" id="ARBA00022448"/>
    </source>
</evidence>
<evidence type="ECO:0000256" key="1">
    <source>
        <dbReference type="ARBA" id="ARBA00004141"/>
    </source>
</evidence>
<dbReference type="InterPro" id="IPR036837">
    <property type="entry name" value="Cation_efflux_CTD_sf"/>
</dbReference>
<feature type="domain" description="Cation efflux protein transmembrane" evidence="12">
    <location>
        <begin position="16"/>
        <end position="209"/>
    </location>
</feature>
<dbReference type="EMBL" id="LN854557">
    <property type="protein sequence ID" value="CRL45068.1"/>
    <property type="molecule type" value="Genomic_DNA"/>
</dbReference>
<keyword evidence="9 11" id="KW-0472">Membrane</keyword>
<feature type="transmembrane region" description="Helical" evidence="11">
    <location>
        <begin position="114"/>
        <end position="134"/>
    </location>
</feature>
<evidence type="ECO:0000313" key="15">
    <source>
        <dbReference type="Proteomes" id="UP000245838"/>
    </source>
</evidence>
<evidence type="ECO:0000256" key="9">
    <source>
        <dbReference type="ARBA" id="ARBA00023136"/>
    </source>
</evidence>
<dbReference type="Gene3D" id="3.30.70.1350">
    <property type="entry name" value="Cation efflux protein, cytoplasmic domain"/>
    <property type="match status" value="1"/>
</dbReference>
<dbReference type="Pfam" id="PF16916">
    <property type="entry name" value="ZT_dimer"/>
    <property type="match status" value="1"/>
</dbReference>
<dbReference type="InterPro" id="IPR002524">
    <property type="entry name" value="Cation_efflux"/>
</dbReference>
<comment type="similarity">
    <text evidence="2">Belongs to the cation diffusion facilitator (CDF) transporter (TC 2.A.4) family. FieF subfamily.</text>
</comment>
<keyword evidence="7" id="KW-0406">Ion transport</keyword>
<dbReference type="InterPro" id="IPR027469">
    <property type="entry name" value="Cation_efflux_TMD_sf"/>
</dbReference>